<accession>A0A423T1V1</accession>
<evidence type="ECO:0000313" key="1">
    <source>
        <dbReference type="EMBL" id="ROT70464.1"/>
    </source>
</evidence>
<sequence>MTARLRLQEHCTSEKREKINLTINTPYAGYETIAVDTSYSLQGQVKTVEFEAKFGSQELSLKGDIKTNNILAPEMTLNIITPFETTAEVKAFRNDRHYHWQLEAAADSPLKGYAKSKITTPIAGWTTGTFLLKEGVINTFEVQASVAETAVSGEITTPISGWEKIALNGDYSLVNNLLSGNVEITKSSDKYHLNGEIAFNTQKPKLNIGIRTPLANAADIELVLDANLVDTEKNFHITFKRNDITYSADFTGQMIYKTGFVKLHTTSPIPGFTSLDVDAKYDFTGDVKTAEANLMKEGNNQHISLTSTVNDNDFHVEVETPFAGFESVKMDGDYAYLNNKHSVSASFEKNSQKYDFHAEISLNANSVTLTLVTPIVDIKHVVISGNYQAIENGMECSLVIERNQDKFEFNAQGYFTPKKSDLHLSLEMPVEGWRKLELDTHYDVISDKKSAEISFQRDSLMKKLYVEGSYNLKYGSFKVMTPIEDFRVLGAEYTLNLDEYKKLDASVKISQNSNEWAFEAHGQFSDDNIVIKFQTPFEGFDTIAVEGNLNYGNRSGRGVIQFGPYKFTTSISYANDNMSFDLTTPFDVIKTVPFSPATTPFEGFQNSFIEIKYDIDNREELLASRVSVDDHSYSFVVGGYIEDKLAVFKWNLNSPLTGWTDAKFNMKTPFERAEQISWEVTKTGEGSYKAEWRRNDNYAIIMIEKDGKKNSFQVDVKSEFQGWEILALTGRLDQDTKQAYLSGAINEQKITISGSGSFGNKIQYTMKIETPYENYRVVDVQVDYVKRRNTMKIEASSSSSDFHLLWSRSGSGLEAHLIVPNSQQNTEISINLTPTQGKITITSRFEPIRDYLQEYHVNLGQNDITADHIIKLNGHEVFKMDFERNASEQKGHLEIHIHVAERHTTIHFHREGFSKLNFLFKREVPQYGEKHFKVDITGSGALPQKGALDIVVENTFREPARSINARVEVDRTGARKKIKLEVIPQPSRLYVFNLDYDADLQSPRHGDFTLSITTPARRMYPWQNVSGNWNVENPDDATITFTMGNMTYNARGKLTLRESTMILSSTDPSAENIYLQWKFERNGDTRDYFLKLGRESKYGMLKLTGTITDIAHVDIEGGFKAGPFMPNEFLFTSMWDKSNGVVTGEGTFDYGNYHGSHRLVKFERNAERKSASFEWSATSNLPQYNSVSVSGNYDFDHKVVIFVVINADGRESKIDINIADINPTSSRNTAMISIPLLGPTFERTELTVSHDFSHPNRKSISAVAKFGRSESFINAKWNRSDGFETLEGNIEAKSRFLGDFLINVRYDMSNIADAHAEVDYSRTTTDGDKKEFKLNWTRKSTDDHLENEMIFDSNFETLSHARAYANAEYGNNFKLLSGLDWNDKKISLTLEVRKTKISGILTTPFEGFETLEIDLQYKLTGKDKSVQATYQRGDRKVSLNMEMSMKGKKGGSFKVDLTTPFEVVKNLHIDGQYENKVAQINYQRNDIQMNFNGKANIKSSKASFDISFTPPSGQNIRIAASYDVQDFIAGTGDEEKELASLSLEFEGNSMDFSLHGFRNDDRLYVMIHGTSSFAVLKMFHLKLDSELNTQARDGTFELTFNDFKFNVSNHFERRANNGYYFRSKIESTLTPLPALIIGLGREEGKNNFLSGFSGKVDIPSIGYEGVEYDVDYSFPGDNHLQIKVEIDLNENGQEVEATFFLDSEGIKARLSSAVLGDHSLRVRRSVSPDGFYAEAGLDDYNLKLRGGFKNEDTARGVQLEGEVFAGEEFTLKCNLAGSSISQGYTGSLEFYTPFHAVSHVVLTGDIKMQALSFLDMEVKIDAPFATHDLKLKYQLSADKVSGEAFIQSTRLYNTIQLSLNLQGLSTGNVEADLTVNDNKINAHYTLAQSTFKFDVTTVIFGKERQFSIEAKYPSLENLRV</sequence>
<protein>
    <submittedName>
        <fullName evidence="1">Beta-1,3-glucan binding protein</fullName>
    </submittedName>
</protein>
<reference evidence="1 2" key="1">
    <citation type="submission" date="2018-04" db="EMBL/GenBank/DDBJ databases">
        <authorList>
            <person name="Zhang X."/>
            <person name="Yuan J."/>
            <person name="Li F."/>
            <person name="Xiang J."/>
        </authorList>
    </citation>
    <scope>NUCLEOTIDE SEQUENCE [LARGE SCALE GENOMIC DNA]</scope>
    <source>
        <tissue evidence="1">Muscle</tissue>
    </source>
</reference>
<reference evidence="1 2" key="2">
    <citation type="submission" date="2019-01" db="EMBL/GenBank/DDBJ databases">
        <title>The decoding of complex shrimp genome reveals the adaptation for benthos swimmer, frequently molting mechanism and breeding impact on genome.</title>
        <authorList>
            <person name="Sun Y."/>
            <person name="Gao Y."/>
            <person name="Yu Y."/>
        </authorList>
    </citation>
    <scope>NUCLEOTIDE SEQUENCE [LARGE SCALE GENOMIC DNA]</scope>
    <source>
        <tissue evidence="1">Muscle</tissue>
    </source>
</reference>
<dbReference type="OrthoDB" id="10460662at2759"/>
<organism evidence="1 2">
    <name type="scientific">Penaeus vannamei</name>
    <name type="common">Whiteleg shrimp</name>
    <name type="synonym">Litopenaeus vannamei</name>
    <dbReference type="NCBI Taxonomy" id="6689"/>
    <lineage>
        <taxon>Eukaryota</taxon>
        <taxon>Metazoa</taxon>
        <taxon>Ecdysozoa</taxon>
        <taxon>Arthropoda</taxon>
        <taxon>Crustacea</taxon>
        <taxon>Multicrustacea</taxon>
        <taxon>Malacostraca</taxon>
        <taxon>Eumalacostraca</taxon>
        <taxon>Eucarida</taxon>
        <taxon>Decapoda</taxon>
        <taxon>Dendrobranchiata</taxon>
        <taxon>Penaeoidea</taxon>
        <taxon>Penaeidae</taxon>
        <taxon>Penaeus</taxon>
    </lineage>
</organism>
<evidence type="ECO:0000313" key="2">
    <source>
        <dbReference type="Proteomes" id="UP000283509"/>
    </source>
</evidence>
<dbReference type="EMBL" id="QCYY01002421">
    <property type="protein sequence ID" value="ROT70464.1"/>
    <property type="molecule type" value="Genomic_DNA"/>
</dbReference>
<name>A0A423T1V1_PENVA</name>
<comment type="caution">
    <text evidence="1">The sequence shown here is derived from an EMBL/GenBank/DDBJ whole genome shotgun (WGS) entry which is preliminary data.</text>
</comment>
<dbReference type="Proteomes" id="UP000283509">
    <property type="component" value="Unassembled WGS sequence"/>
</dbReference>
<proteinExistence type="predicted"/>
<keyword evidence="2" id="KW-1185">Reference proteome</keyword>
<gene>
    <name evidence="1" type="ORF">C7M84_011250</name>
</gene>